<dbReference type="EnsemblPlants" id="Pp3c21_1020V3.1">
    <property type="protein sequence ID" value="Pp3c21_1020V3.1"/>
    <property type="gene ID" value="Pp3c21_1020"/>
</dbReference>
<keyword evidence="3" id="KW-1185">Reference proteome</keyword>
<dbReference type="EMBL" id="ABEU02000021">
    <property type="protein sequence ID" value="PNR31460.1"/>
    <property type="molecule type" value="Genomic_DNA"/>
</dbReference>
<dbReference type="RefSeq" id="XP_024358965.1">
    <property type="nucleotide sequence ID" value="XM_024503197.2"/>
</dbReference>
<accession>A0A2K1IQA4</accession>
<evidence type="ECO:0000313" key="1">
    <source>
        <dbReference type="EMBL" id="PNR31460.1"/>
    </source>
</evidence>
<gene>
    <name evidence="2" type="primary">LOC112274054</name>
    <name evidence="1" type="ORF">PHYPA_025581</name>
</gene>
<organism evidence="1">
    <name type="scientific">Physcomitrium patens</name>
    <name type="common">Spreading-leaved earth moss</name>
    <name type="synonym">Physcomitrella patens</name>
    <dbReference type="NCBI Taxonomy" id="3218"/>
    <lineage>
        <taxon>Eukaryota</taxon>
        <taxon>Viridiplantae</taxon>
        <taxon>Streptophyta</taxon>
        <taxon>Embryophyta</taxon>
        <taxon>Bryophyta</taxon>
        <taxon>Bryophytina</taxon>
        <taxon>Bryopsida</taxon>
        <taxon>Funariidae</taxon>
        <taxon>Funariales</taxon>
        <taxon>Funariaceae</taxon>
        <taxon>Physcomitrium</taxon>
    </lineage>
</organism>
<evidence type="ECO:0008006" key="4">
    <source>
        <dbReference type="Google" id="ProtNLM"/>
    </source>
</evidence>
<dbReference type="AlphaFoldDB" id="A0A2K1IQA4"/>
<name>A0A2K1IQA4_PHYPA</name>
<dbReference type="InterPro" id="IPR044809">
    <property type="entry name" value="AUF1-like"/>
</dbReference>
<dbReference type="EnsemblPlants" id="Pp3c21_1020V3.2">
    <property type="protein sequence ID" value="Pp3c21_1020V3.2"/>
    <property type="gene ID" value="Pp3c21_1020"/>
</dbReference>
<evidence type="ECO:0000313" key="2">
    <source>
        <dbReference type="EnsemblPlants" id="Pp3c21_1020V3.1"/>
    </source>
</evidence>
<dbReference type="GeneID" id="112274054"/>
<evidence type="ECO:0000313" key="3">
    <source>
        <dbReference type="Proteomes" id="UP000006727"/>
    </source>
</evidence>
<dbReference type="KEGG" id="ppp:112274054"/>
<reference evidence="2" key="3">
    <citation type="submission" date="2020-12" db="UniProtKB">
        <authorList>
            <consortium name="EnsemblPlants"/>
        </authorList>
    </citation>
    <scope>IDENTIFICATION</scope>
</reference>
<proteinExistence type="predicted"/>
<dbReference type="OrthoDB" id="2242903at2759"/>
<reference evidence="1 3" key="1">
    <citation type="journal article" date="2008" name="Science">
        <title>The Physcomitrella genome reveals evolutionary insights into the conquest of land by plants.</title>
        <authorList>
            <person name="Rensing S."/>
            <person name="Lang D."/>
            <person name="Zimmer A."/>
            <person name="Terry A."/>
            <person name="Salamov A."/>
            <person name="Shapiro H."/>
            <person name="Nishiyama T."/>
            <person name="Perroud P.-F."/>
            <person name="Lindquist E."/>
            <person name="Kamisugi Y."/>
            <person name="Tanahashi T."/>
            <person name="Sakakibara K."/>
            <person name="Fujita T."/>
            <person name="Oishi K."/>
            <person name="Shin-I T."/>
            <person name="Kuroki Y."/>
            <person name="Toyoda A."/>
            <person name="Suzuki Y."/>
            <person name="Hashimoto A."/>
            <person name="Yamaguchi K."/>
            <person name="Sugano A."/>
            <person name="Kohara Y."/>
            <person name="Fujiyama A."/>
            <person name="Anterola A."/>
            <person name="Aoki S."/>
            <person name="Ashton N."/>
            <person name="Barbazuk W.B."/>
            <person name="Barker E."/>
            <person name="Bennetzen J."/>
            <person name="Bezanilla M."/>
            <person name="Blankenship R."/>
            <person name="Cho S.H."/>
            <person name="Dutcher S."/>
            <person name="Estelle M."/>
            <person name="Fawcett J.A."/>
            <person name="Gundlach H."/>
            <person name="Hanada K."/>
            <person name="Heyl A."/>
            <person name="Hicks K.A."/>
            <person name="Hugh J."/>
            <person name="Lohr M."/>
            <person name="Mayer K."/>
            <person name="Melkozernov A."/>
            <person name="Murata T."/>
            <person name="Nelson D."/>
            <person name="Pils B."/>
            <person name="Prigge M."/>
            <person name="Reiss B."/>
            <person name="Renner T."/>
            <person name="Rombauts S."/>
            <person name="Rushton P."/>
            <person name="Sanderfoot A."/>
            <person name="Schween G."/>
            <person name="Shiu S.-H."/>
            <person name="Stueber K."/>
            <person name="Theodoulou F.L."/>
            <person name="Tu H."/>
            <person name="Van de Peer Y."/>
            <person name="Verrier P.J."/>
            <person name="Waters E."/>
            <person name="Wood A."/>
            <person name="Yang L."/>
            <person name="Cove D."/>
            <person name="Cuming A."/>
            <person name="Hasebe M."/>
            <person name="Lucas S."/>
            <person name="Mishler D.B."/>
            <person name="Reski R."/>
            <person name="Grigoriev I."/>
            <person name="Quatrano R.S."/>
            <person name="Boore J.L."/>
        </authorList>
    </citation>
    <scope>NUCLEOTIDE SEQUENCE [LARGE SCALE GENOMIC DNA]</scope>
    <source>
        <strain evidence="2 3">cv. Gransden 2004</strain>
    </source>
</reference>
<sequence>MVTTKKTRNLLDSFSPTLGFDHQDLKDNVGNFLLKRRCIERLRIEVDPMLQSKEVPDNERSRTDFWMRDPCFVSGWSRHLGAKLQHFCMVDYGKQAVLRKSSILQILSQNCKLLKTVDLLNMYIDTSGCETMSSLVSMTLHCVEVPGGALDYMNTFMPKLQTMVLYGVVGVERGHLTFSEMKFLSLGLSNPAEAVFINLPKLEKLQLKMKCPRELEIVAPRLKPYSFNLEVPEQSKVHIRY</sequence>
<dbReference type="PANTHER" id="PTHR31215">
    <property type="entry name" value="OS05G0510400 PROTEIN-RELATED"/>
    <property type="match status" value="1"/>
</dbReference>
<dbReference type="Proteomes" id="UP000006727">
    <property type="component" value="Chromosome 21"/>
</dbReference>
<reference evidence="1 3" key="2">
    <citation type="journal article" date="2018" name="Plant J.">
        <title>The Physcomitrella patens chromosome-scale assembly reveals moss genome structure and evolution.</title>
        <authorList>
            <person name="Lang D."/>
            <person name="Ullrich K.K."/>
            <person name="Murat F."/>
            <person name="Fuchs J."/>
            <person name="Jenkins J."/>
            <person name="Haas F.B."/>
            <person name="Piednoel M."/>
            <person name="Gundlach H."/>
            <person name="Van Bel M."/>
            <person name="Meyberg R."/>
            <person name="Vives C."/>
            <person name="Morata J."/>
            <person name="Symeonidi A."/>
            <person name="Hiss M."/>
            <person name="Muchero W."/>
            <person name="Kamisugi Y."/>
            <person name="Saleh O."/>
            <person name="Blanc G."/>
            <person name="Decker E.L."/>
            <person name="van Gessel N."/>
            <person name="Grimwood J."/>
            <person name="Hayes R.D."/>
            <person name="Graham S.W."/>
            <person name="Gunter L.E."/>
            <person name="McDaniel S.F."/>
            <person name="Hoernstein S.N.W."/>
            <person name="Larsson A."/>
            <person name="Li F.W."/>
            <person name="Perroud P.F."/>
            <person name="Phillips J."/>
            <person name="Ranjan P."/>
            <person name="Rokshar D.S."/>
            <person name="Rothfels C.J."/>
            <person name="Schneider L."/>
            <person name="Shu S."/>
            <person name="Stevenson D.W."/>
            <person name="Thummler F."/>
            <person name="Tillich M."/>
            <person name="Villarreal Aguilar J.C."/>
            <person name="Widiez T."/>
            <person name="Wong G.K."/>
            <person name="Wymore A."/>
            <person name="Zhang Y."/>
            <person name="Zimmer A.D."/>
            <person name="Quatrano R.S."/>
            <person name="Mayer K.F.X."/>
            <person name="Goodstein D."/>
            <person name="Casacuberta J.M."/>
            <person name="Vandepoele K."/>
            <person name="Reski R."/>
            <person name="Cuming A.C."/>
            <person name="Tuskan G.A."/>
            <person name="Maumus F."/>
            <person name="Salse J."/>
            <person name="Schmutz J."/>
            <person name="Rensing S.A."/>
        </authorList>
    </citation>
    <scope>NUCLEOTIDE SEQUENCE [LARGE SCALE GENOMIC DNA]</scope>
    <source>
        <strain evidence="2 3">cv. Gransden 2004</strain>
    </source>
</reference>
<dbReference type="Gramene" id="Pp3c21_1020V3.1">
    <property type="protein sequence ID" value="Pp3c21_1020V3.1"/>
    <property type="gene ID" value="Pp3c21_1020"/>
</dbReference>
<protein>
    <recommendedName>
        <fullName evidence="4">NB-ARC domain-containing protein</fullName>
    </recommendedName>
</protein>
<dbReference type="Gramene" id="Pp3c21_1020V3.2">
    <property type="protein sequence ID" value="Pp3c21_1020V3.2"/>
    <property type="gene ID" value="Pp3c21_1020"/>
</dbReference>